<protein>
    <submittedName>
        <fullName evidence="1">Uncharacterized protein</fullName>
    </submittedName>
</protein>
<keyword evidence="2" id="KW-1185">Reference proteome</keyword>
<evidence type="ECO:0000313" key="1">
    <source>
        <dbReference type="EMBL" id="VEL33865.1"/>
    </source>
</evidence>
<dbReference type="AlphaFoldDB" id="A0A448XCW2"/>
<proteinExistence type="predicted"/>
<evidence type="ECO:0000313" key="2">
    <source>
        <dbReference type="Proteomes" id="UP000784294"/>
    </source>
</evidence>
<sequence>MFPNFHHSSANFPSPSLSFDPALISAVSLPPPVIHVPAFSQLSLYPQFCHLSQRHQATKPSSRPFDRCPQVVRFWQEVC</sequence>
<comment type="caution">
    <text evidence="1">The sequence shown here is derived from an EMBL/GenBank/DDBJ whole genome shotgun (WGS) entry which is preliminary data.</text>
</comment>
<dbReference type="EMBL" id="CAAALY010246581">
    <property type="protein sequence ID" value="VEL33865.1"/>
    <property type="molecule type" value="Genomic_DNA"/>
</dbReference>
<organism evidence="1 2">
    <name type="scientific">Protopolystoma xenopodis</name>
    <dbReference type="NCBI Taxonomy" id="117903"/>
    <lineage>
        <taxon>Eukaryota</taxon>
        <taxon>Metazoa</taxon>
        <taxon>Spiralia</taxon>
        <taxon>Lophotrochozoa</taxon>
        <taxon>Platyhelminthes</taxon>
        <taxon>Monogenea</taxon>
        <taxon>Polyopisthocotylea</taxon>
        <taxon>Polystomatidea</taxon>
        <taxon>Polystomatidae</taxon>
        <taxon>Protopolystoma</taxon>
    </lineage>
</organism>
<dbReference type="Proteomes" id="UP000784294">
    <property type="component" value="Unassembled WGS sequence"/>
</dbReference>
<reference evidence="1" key="1">
    <citation type="submission" date="2018-11" db="EMBL/GenBank/DDBJ databases">
        <authorList>
            <consortium name="Pathogen Informatics"/>
        </authorList>
    </citation>
    <scope>NUCLEOTIDE SEQUENCE</scope>
</reference>
<name>A0A448XCW2_9PLAT</name>
<accession>A0A448XCW2</accession>
<gene>
    <name evidence="1" type="ORF">PXEA_LOCUS27305</name>
</gene>